<gene>
    <name evidence="1" type="ORF">AU511_02755</name>
</gene>
<accession>A0A1X3S017</accession>
<protein>
    <submittedName>
        <fullName evidence="1">Uncharacterized protein</fullName>
    </submittedName>
</protein>
<dbReference type="EMBL" id="LUTP01000005">
    <property type="protein sequence ID" value="OSN07827.1"/>
    <property type="molecule type" value="Genomic_DNA"/>
</dbReference>
<dbReference type="Proteomes" id="UP000194020">
    <property type="component" value="Unassembled WGS sequence"/>
</dbReference>
<evidence type="ECO:0000313" key="2">
    <source>
        <dbReference type="Proteomes" id="UP000194020"/>
    </source>
</evidence>
<comment type="caution">
    <text evidence="1">The sequence shown here is derived from an EMBL/GenBank/DDBJ whole genome shotgun (WGS) entry which is preliminary data.</text>
</comment>
<sequence length="69" mass="7769">MAYAPNTAVKLKAIITANAATVVNNDIFKLVSITLPFIFRTTLKAVIPFQYRGTDSCQHPNDEHYVMRK</sequence>
<organism evidence="1 2">
    <name type="scientific">Lonsdalea iberica</name>
    <dbReference type="NCBI Taxonomy" id="1082703"/>
    <lineage>
        <taxon>Bacteria</taxon>
        <taxon>Pseudomonadati</taxon>
        <taxon>Pseudomonadota</taxon>
        <taxon>Gammaproteobacteria</taxon>
        <taxon>Enterobacterales</taxon>
        <taxon>Pectobacteriaceae</taxon>
        <taxon>Lonsdalea</taxon>
    </lineage>
</organism>
<proteinExistence type="predicted"/>
<dbReference type="AlphaFoldDB" id="A0A1X3S017"/>
<evidence type="ECO:0000313" key="1">
    <source>
        <dbReference type="EMBL" id="OSN07827.1"/>
    </source>
</evidence>
<name>A0A1X3S017_9GAMM</name>
<reference evidence="1 2" key="1">
    <citation type="submission" date="2016-02" db="EMBL/GenBank/DDBJ databases">
        <title>Species-wide whole genome sequencing reveals diversity, host range in Lonsdalea quercina.</title>
        <authorList>
            <person name="Li Y."/>
        </authorList>
    </citation>
    <scope>NUCLEOTIDE SEQUENCE [LARGE SCALE GENOMIC DNA]</scope>
    <source>
        <strain evidence="1 2">LMG 26264</strain>
    </source>
</reference>